<dbReference type="SUPFAM" id="SSF55729">
    <property type="entry name" value="Acyl-CoA N-acyltransferases (Nat)"/>
    <property type="match status" value="1"/>
</dbReference>
<name>A0ABT9IZP5_9BACL</name>
<reference evidence="2 3" key="1">
    <citation type="submission" date="2023-08" db="EMBL/GenBank/DDBJ databases">
        <authorList>
            <person name="Park J.-S."/>
        </authorList>
    </citation>
    <scope>NUCLEOTIDE SEQUENCE [LARGE SCALE GENOMIC DNA]</scope>
    <source>
        <strain evidence="2 3">2205SS18-9</strain>
    </source>
</reference>
<dbReference type="CDD" id="cd04301">
    <property type="entry name" value="NAT_SF"/>
    <property type="match status" value="1"/>
</dbReference>
<dbReference type="Pfam" id="PF00583">
    <property type="entry name" value="Acetyltransf_1"/>
    <property type="match status" value="1"/>
</dbReference>
<keyword evidence="3" id="KW-1185">Reference proteome</keyword>
<dbReference type="InterPro" id="IPR016181">
    <property type="entry name" value="Acyl_CoA_acyltransferase"/>
</dbReference>
<dbReference type="Proteomes" id="UP001231941">
    <property type="component" value="Unassembled WGS sequence"/>
</dbReference>
<dbReference type="Gene3D" id="3.40.630.30">
    <property type="match status" value="1"/>
</dbReference>
<evidence type="ECO:0000259" key="1">
    <source>
        <dbReference type="PROSITE" id="PS51186"/>
    </source>
</evidence>
<sequence length="95" mass="11049">MKNYEIAEDDGKIVGYCLGFDHYTFYANGRVSWVEEIMVEESYRNKGIGAKLMNSVEEWSETRESKLVALATRRAVPFYKALDYVESASYFRKLL</sequence>
<comment type="caution">
    <text evidence="2">The sequence shown here is derived from an EMBL/GenBank/DDBJ whole genome shotgun (WGS) entry which is preliminary data.</text>
</comment>
<dbReference type="PANTHER" id="PTHR43072:SF60">
    <property type="entry name" value="L-2,4-DIAMINOBUTYRIC ACID ACETYLTRANSFERASE"/>
    <property type="match status" value="1"/>
</dbReference>
<organism evidence="2 3">
    <name type="scientific">Chengkuizengella axinellae</name>
    <dbReference type="NCBI Taxonomy" id="3064388"/>
    <lineage>
        <taxon>Bacteria</taxon>
        <taxon>Bacillati</taxon>
        <taxon>Bacillota</taxon>
        <taxon>Bacilli</taxon>
        <taxon>Bacillales</taxon>
        <taxon>Paenibacillaceae</taxon>
        <taxon>Chengkuizengella</taxon>
    </lineage>
</organism>
<gene>
    <name evidence="2" type="ORF">Q5Y73_09005</name>
</gene>
<evidence type="ECO:0000313" key="3">
    <source>
        <dbReference type="Proteomes" id="UP001231941"/>
    </source>
</evidence>
<dbReference type="PANTHER" id="PTHR43072">
    <property type="entry name" value="N-ACETYLTRANSFERASE"/>
    <property type="match status" value="1"/>
</dbReference>
<accession>A0ABT9IZP5</accession>
<protein>
    <submittedName>
        <fullName evidence="2">GNAT family N-acetyltransferase</fullName>
    </submittedName>
</protein>
<dbReference type="InterPro" id="IPR000182">
    <property type="entry name" value="GNAT_dom"/>
</dbReference>
<proteinExistence type="predicted"/>
<dbReference type="PROSITE" id="PS51186">
    <property type="entry name" value="GNAT"/>
    <property type="match status" value="1"/>
</dbReference>
<evidence type="ECO:0000313" key="2">
    <source>
        <dbReference type="EMBL" id="MDP5274245.1"/>
    </source>
</evidence>
<dbReference type="RefSeq" id="WP_305991530.1">
    <property type="nucleotide sequence ID" value="NZ_JAVAMP010000002.1"/>
</dbReference>
<feature type="domain" description="N-acetyltransferase" evidence="1">
    <location>
        <begin position="1"/>
        <end position="95"/>
    </location>
</feature>
<dbReference type="EMBL" id="JAVAMP010000002">
    <property type="protein sequence ID" value="MDP5274245.1"/>
    <property type="molecule type" value="Genomic_DNA"/>
</dbReference>